<proteinExistence type="predicted"/>
<sequence>MSINILSFWVLYHKAAQQLSNKTDFKGWVESELSTWACPLNPFYGTVGFSNNGKETSTKEM</sequence>
<reference evidence="1 2" key="1">
    <citation type="journal article" date="2019" name="G3 (Bethesda)">
        <title>Sequencing of a Wild Apple (Malus baccata) Genome Unravels the Differences Between Cultivated and Wild Apple Species Regarding Disease Resistance and Cold Tolerance.</title>
        <authorList>
            <person name="Chen X."/>
        </authorList>
    </citation>
    <scope>NUCLEOTIDE SEQUENCE [LARGE SCALE GENOMIC DNA]</scope>
    <source>
        <strain evidence="2">cv. Shandingzi</strain>
        <tissue evidence="1">Leaves</tissue>
    </source>
</reference>
<organism evidence="1 2">
    <name type="scientific">Malus baccata</name>
    <name type="common">Siberian crab apple</name>
    <name type="synonym">Pyrus baccata</name>
    <dbReference type="NCBI Taxonomy" id="106549"/>
    <lineage>
        <taxon>Eukaryota</taxon>
        <taxon>Viridiplantae</taxon>
        <taxon>Streptophyta</taxon>
        <taxon>Embryophyta</taxon>
        <taxon>Tracheophyta</taxon>
        <taxon>Spermatophyta</taxon>
        <taxon>Magnoliopsida</taxon>
        <taxon>eudicotyledons</taxon>
        <taxon>Gunneridae</taxon>
        <taxon>Pentapetalae</taxon>
        <taxon>rosids</taxon>
        <taxon>fabids</taxon>
        <taxon>Rosales</taxon>
        <taxon>Rosaceae</taxon>
        <taxon>Amygdaloideae</taxon>
        <taxon>Maleae</taxon>
        <taxon>Malus</taxon>
    </lineage>
</organism>
<gene>
    <name evidence="1" type="ORF">C1H46_039106</name>
</gene>
<name>A0A540KM95_MALBA</name>
<keyword evidence="2" id="KW-1185">Reference proteome</keyword>
<accession>A0A540KM95</accession>
<protein>
    <submittedName>
        <fullName evidence="1">Uncharacterized protein</fullName>
    </submittedName>
</protein>
<comment type="caution">
    <text evidence="1">The sequence shown here is derived from an EMBL/GenBank/DDBJ whole genome shotgun (WGS) entry which is preliminary data.</text>
</comment>
<dbReference type="AlphaFoldDB" id="A0A540KM95"/>
<evidence type="ECO:0000313" key="2">
    <source>
        <dbReference type="Proteomes" id="UP000315295"/>
    </source>
</evidence>
<dbReference type="Proteomes" id="UP000315295">
    <property type="component" value="Unassembled WGS sequence"/>
</dbReference>
<dbReference type="EMBL" id="VIEB01001108">
    <property type="protein sequence ID" value="TQD75345.1"/>
    <property type="molecule type" value="Genomic_DNA"/>
</dbReference>
<evidence type="ECO:0000313" key="1">
    <source>
        <dbReference type="EMBL" id="TQD75345.1"/>
    </source>
</evidence>